<dbReference type="AlphaFoldDB" id="A0A177ZM91"/>
<dbReference type="Gene3D" id="1.10.10.10">
    <property type="entry name" value="Winged helix-like DNA-binding domain superfamily/Winged helix DNA-binding domain"/>
    <property type="match status" value="1"/>
</dbReference>
<keyword evidence="6" id="KW-1185">Reference proteome</keyword>
<evidence type="ECO:0000259" key="4">
    <source>
        <dbReference type="PROSITE" id="PS51118"/>
    </source>
</evidence>
<dbReference type="PROSITE" id="PS51118">
    <property type="entry name" value="HTH_HXLR"/>
    <property type="match status" value="1"/>
</dbReference>
<dbReference type="InterPro" id="IPR011991">
    <property type="entry name" value="ArsR-like_HTH"/>
</dbReference>
<dbReference type="STRING" id="217031.ABB05_14000"/>
<name>A0A177ZM91_9BACI</name>
<comment type="caution">
    <text evidence="5">The sequence shown here is derived from an EMBL/GenBank/DDBJ whole genome shotgun (WGS) entry which is preliminary data.</text>
</comment>
<evidence type="ECO:0000313" key="6">
    <source>
        <dbReference type="Proteomes" id="UP000077881"/>
    </source>
</evidence>
<gene>
    <name evidence="5" type="ORF">ABB05_14000</name>
</gene>
<keyword evidence="3" id="KW-0804">Transcription</keyword>
<protein>
    <submittedName>
        <fullName evidence="5">HxlR family transcriptional regulator</fullName>
    </submittedName>
</protein>
<keyword evidence="1" id="KW-0805">Transcription regulation</keyword>
<reference evidence="5 6" key="1">
    <citation type="submission" date="2015-05" db="EMBL/GenBank/DDBJ databases">
        <title>Comparison of genome.</title>
        <authorList>
            <person name="Zheng Z."/>
            <person name="Sun M."/>
        </authorList>
    </citation>
    <scope>NUCLEOTIDE SEQUENCE [LARGE SCALE GENOMIC DNA]</scope>
    <source>
        <strain evidence="5 6">G25-74</strain>
    </source>
</reference>
<dbReference type="PANTHER" id="PTHR33204:SF18">
    <property type="entry name" value="TRANSCRIPTIONAL REGULATORY PROTEIN"/>
    <property type="match status" value="1"/>
</dbReference>
<sequence length="146" mass="16791">MRIKYNLPCNIAQTLNIIGDRWTLLIIHEILTGNTTFNEMKKSLDGISANLLSERLKYLEKEGLVQSTLYSDHPPRYKYTLTESGEDLEHVFHSLILWGSQHLEKCYKRLVHAPTGDEVGITYYSKKTGEIVYDLDTISIEEGQDN</sequence>
<evidence type="ECO:0000256" key="3">
    <source>
        <dbReference type="ARBA" id="ARBA00023163"/>
    </source>
</evidence>
<dbReference type="SUPFAM" id="SSF46785">
    <property type="entry name" value="Winged helix' DNA-binding domain"/>
    <property type="match status" value="1"/>
</dbReference>
<evidence type="ECO:0000256" key="2">
    <source>
        <dbReference type="ARBA" id="ARBA00023125"/>
    </source>
</evidence>
<dbReference type="CDD" id="cd00090">
    <property type="entry name" value="HTH_ARSR"/>
    <property type="match status" value="1"/>
</dbReference>
<dbReference type="InterPro" id="IPR002577">
    <property type="entry name" value="HTH_HxlR"/>
</dbReference>
<dbReference type="PATRIC" id="fig|217031.6.peg.3013"/>
<dbReference type="InterPro" id="IPR036388">
    <property type="entry name" value="WH-like_DNA-bd_sf"/>
</dbReference>
<keyword evidence="2" id="KW-0238">DNA-binding</keyword>
<organism evidence="5 6">
    <name type="scientific">Lederbergia galactosidilytica</name>
    <dbReference type="NCBI Taxonomy" id="217031"/>
    <lineage>
        <taxon>Bacteria</taxon>
        <taxon>Bacillati</taxon>
        <taxon>Bacillota</taxon>
        <taxon>Bacilli</taxon>
        <taxon>Bacillales</taxon>
        <taxon>Bacillaceae</taxon>
        <taxon>Lederbergia</taxon>
    </lineage>
</organism>
<dbReference type="PANTHER" id="PTHR33204">
    <property type="entry name" value="TRANSCRIPTIONAL REGULATOR, MARR FAMILY"/>
    <property type="match status" value="1"/>
</dbReference>
<feature type="domain" description="HTH hxlR-type" evidence="4">
    <location>
        <begin position="9"/>
        <end position="107"/>
    </location>
</feature>
<accession>A0A177ZM91</accession>
<proteinExistence type="predicted"/>
<dbReference type="Pfam" id="PF01638">
    <property type="entry name" value="HxlR"/>
    <property type="match status" value="1"/>
</dbReference>
<dbReference type="Proteomes" id="UP000077881">
    <property type="component" value="Unassembled WGS sequence"/>
</dbReference>
<dbReference type="GO" id="GO:0003677">
    <property type="term" value="F:DNA binding"/>
    <property type="evidence" value="ECO:0007669"/>
    <property type="project" value="UniProtKB-KW"/>
</dbReference>
<dbReference type="OrthoDB" id="9791143at2"/>
<dbReference type="EMBL" id="LDJR01000054">
    <property type="protein sequence ID" value="OAK69082.1"/>
    <property type="molecule type" value="Genomic_DNA"/>
</dbReference>
<evidence type="ECO:0000313" key="5">
    <source>
        <dbReference type="EMBL" id="OAK69082.1"/>
    </source>
</evidence>
<dbReference type="InterPro" id="IPR036390">
    <property type="entry name" value="WH_DNA-bd_sf"/>
</dbReference>
<evidence type="ECO:0000256" key="1">
    <source>
        <dbReference type="ARBA" id="ARBA00023015"/>
    </source>
</evidence>